<name>A0AAW1YCG1_RUBAR</name>
<dbReference type="SMART" id="SM01127">
    <property type="entry name" value="DDHD"/>
    <property type="match status" value="1"/>
</dbReference>
<dbReference type="GO" id="GO:0004620">
    <property type="term" value="F:phospholipase activity"/>
    <property type="evidence" value="ECO:0007669"/>
    <property type="project" value="TreeGrafter"/>
</dbReference>
<comment type="caution">
    <text evidence="3">The sequence shown here is derived from an EMBL/GenBank/DDBJ whole genome shotgun (WGS) entry which is preliminary data.</text>
</comment>
<organism evidence="3 4">
    <name type="scientific">Rubus argutus</name>
    <name type="common">Southern blackberry</name>
    <dbReference type="NCBI Taxonomy" id="59490"/>
    <lineage>
        <taxon>Eukaryota</taxon>
        <taxon>Viridiplantae</taxon>
        <taxon>Streptophyta</taxon>
        <taxon>Embryophyta</taxon>
        <taxon>Tracheophyta</taxon>
        <taxon>Spermatophyta</taxon>
        <taxon>Magnoliopsida</taxon>
        <taxon>eudicotyledons</taxon>
        <taxon>Gunneridae</taxon>
        <taxon>Pentapetalae</taxon>
        <taxon>rosids</taxon>
        <taxon>fabids</taxon>
        <taxon>Rosales</taxon>
        <taxon>Rosaceae</taxon>
        <taxon>Rosoideae</taxon>
        <taxon>Rosoideae incertae sedis</taxon>
        <taxon>Rubus</taxon>
    </lineage>
</organism>
<dbReference type="InterPro" id="IPR004177">
    <property type="entry name" value="DDHD_dom"/>
</dbReference>
<dbReference type="PANTHER" id="PTHR23509:SF10">
    <property type="entry name" value="LD21067P"/>
    <property type="match status" value="1"/>
</dbReference>
<sequence>MADSGAKRVAEESFPDLLKNTPSNIARLEDEIEQCKGHQKYLAQTLSPSDGSHVRWYFNKVPLGENEPAASVPRAEIVGKGEYFRFGMRDSLAIEASFLQREEELLSCWWREFAECSEGPKVRPSSSKKLDEQAKSPLERGRSVRLNEEDVERVGVPVKGGLYEVDLVKRHCFPVYWDGENRRVLRGHWFARKGGVDWLPIREDVSEQLEIAYRSKVWHRRMFQPSGLFAARVDLQGSISGLHALFTGEDNTWEAWLNADASGFSNVIAFSGNGIKLRRGYSASHSPKPTQNELRQQKEEKMDDYCSQVPVRHLVFMVHGIGQRLEKSNLVDDVGNFHHITASLAETHLTSHQRDTQRVLFIPCQWRKGLKLSGETAVEKCTLDGVKGLRVMLSATVHDVLYYMSPIYCQDIINSVSNQLNLLYLKFLRRNPGYDGKVSIYGHSLGSVLSYDILCHQENLSSPFPMDWMYKEHARNEESSADMNNQSPTSDSLTNLGDAVSFVCNQTDGMMGSIDDGNLSAQPTLLMHEDGNAKDVLNVMGRETSDFNEFNARSMDLKQPQGNKYVHESVCEASNISIQDGLDETTSMKCGVQVDGVEKVVEEVREETSNKDKVIKLLREEIDSLKSKIAEMETKCGGRDGSPGLYQENEEVLATTPKRPLLDKLPPGQDGSTQSYTPYIKYTKLEFKVDTFFAVGSPLGVFLALRNIRIGIGKGIDYWEEENISEEMPACRQMFNIFHPFDPVAYRIEPLVCKEYLSKRPVIIPYHKGGRRLHIGFQEFTEDLAARSQAIMSRLNFVKVKVLTVCQSRNTNLLEDVAETDEEQEERSYGTLMLERLTGSEEGRIDHVLQDKTFEHPYISAIGAHTNYWRDYDTALFIMKHLYRGIDVDNLSVESSRKNSKDKMSLTGCSDQIEAVDEELPLTFSERTCSPKLSNFHKESGRPVNQVLQQLKTLYAELVNAPWGEAWNELAGVDSYLHAYIRIAH</sequence>
<dbReference type="PROSITE" id="PS51043">
    <property type="entry name" value="DDHD"/>
    <property type="match status" value="1"/>
</dbReference>
<accession>A0AAW1YCG1</accession>
<dbReference type="Pfam" id="PF02862">
    <property type="entry name" value="DDHD"/>
    <property type="match status" value="2"/>
</dbReference>
<keyword evidence="4" id="KW-1185">Reference proteome</keyword>
<evidence type="ECO:0000259" key="2">
    <source>
        <dbReference type="PROSITE" id="PS51043"/>
    </source>
</evidence>
<dbReference type="GO" id="GO:0046872">
    <property type="term" value="F:metal ion binding"/>
    <property type="evidence" value="ECO:0007669"/>
    <property type="project" value="InterPro"/>
</dbReference>
<dbReference type="InterPro" id="IPR058055">
    <property type="entry name" value="PA-PLA1"/>
</dbReference>
<dbReference type="PANTHER" id="PTHR23509">
    <property type="entry name" value="PA-PL1 PHOSPHOLIPASE FAMILY"/>
    <property type="match status" value="1"/>
</dbReference>
<proteinExistence type="predicted"/>
<dbReference type="GO" id="GO:0005737">
    <property type="term" value="C:cytoplasm"/>
    <property type="evidence" value="ECO:0007669"/>
    <property type="project" value="TreeGrafter"/>
</dbReference>
<gene>
    <name evidence="3" type="ORF">M0R45_012044</name>
</gene>
<feature type="compositionally biased region" description="Basic and acidic residues" evidence="1">
    <location>
        <begin position="128"/>
        <end position="142"/>
    </location>
</feature>
<evidence type="ECO:0000256" key="1">
    <source>
        <dbReference type="SAM" id="MobiDB-lite"/>
    </source>
</evidence>
<dbReference type="AlphaFoldDB" id="A0AAW1YCG1"/>
<evidence type="ECO:0000313" key="3">
    <source>
        <dbReference type="EMBL" id="KAK9946587.1"/>
    </source>
</evidence>
<evidence type="ECO:0000313" key="4">
    <source>
        <dbReference type="Proteomes" id="UP001457282"/>
    </source>
</evidence>
<dbReference type="SUPFAM" id="SSF53474">
    <property type="entry name" value="alpha/beta-Hydrolases"/>
    <property type="match status" value="1"/>
</dbReference>
<dbReference type="EMBL" id="JBEDUW010000002">
    <property type="protein sequence ID" value="KAK9946587.1"/>
    <property type="molecule type" value="Genomic_DNA"/>
</dbReference>
<dbReference type="InterPro" id="IPR029058">
    <property type="entry name" value="AB_hydrolase_fold"/>
</dbReference>
<feature type="region of interest" description="Disordered" evidence="1">
    <location>
        <begin position="119"/>
        <end position="142"/>
    </location>
</feature>
<protein>
    <recommendedName>
        <fullName evidence="2">DDHD domain-containing protein</fullName>
    </recommendedName>
</protein>
<dbReference type="Proteomes" id="UP001457282">
    <property type="component" value="Unassembled WGS sequence"/>
</dbReference>
<feature type="domain" description="DDHD" evidence="2">
    <location>
        <begin position="685"/>
        <end position="884"/>
    </location>
</feature>
<reference evidence="3 4" key="1">
    <citation type="journal article" date="2023" name="G3 (Bethesda)">
        <title>A chromosome-length genome assembly and annotation of blackberry (Rubus argutus, cv. 'Hillquist').</title>
        <authorList>
            <person name="Bruna T."/>
            <person name="Aryal R."/>
            <person name="Dudchenko O."/>
            <person name="Sargent D.J."/>
            <person name="Mead D."/>
            <person name="Buti M."/>
            <person name="Cavallini A."/>
            <person name="Hytonen T."/>
            <person name="Andres J."/>
            <person name="Pham M."/>
            <person name="Weisz D."/>
            <person name="Mascagni F."/>
            <person name="Usai G."/>
            <person name="Natali L."/>
            <person name="Bassil N."/>
            <person name="Fernandez G.E."/>
            <person name="Lomsadze A."/>
            <person name="Armour M."/>
            <person name="Olukolu B."/>
            <person name="Poorten T."/>
            <person name="Britton C."/>
            <person name="Davik J."/>
            <person name="Ashrafi H."/>
            <person name="Aiden E.L."/>
            <person name="Borodovsky M."/>
            <person name="Worthington M."/>
        </authorList>
    </citation>
    <scope>NUCLEOTIDE SEQUENCE [LARGE SCALE GENOMIC DNA]</scope>
    <source>
        <strain evidence="3">PI 553951</strain>
    </source>
</reference>